<feature type="region of interest" description="Disordered" evidence="1">
    <location>
        <begin position="64"/>
        <end position="108"/>
    </location>
</feature>
<evidence type="ECO:0000313" key="3">
    <source>
        <dbReference type="Proteomes" id="UP001066276"/>
    </source>
</evidence>
<keyword evidence="3" id="KW-1185">Reference proteome</keyword>
<accession>A0AAV7WDZ9</accession>
<dbReference type="AlphaFoldDB" id="A0AAV7WDZ9"/>
<feature type="compositionally biased region" description="Basic and acidic residues" evidence="1">
    <location>
        <begin position="136"/>
        <end position="152"/>
    </location>
</feature>
<proteinExistence type="predicted"/>
<feature type="compositionally biased region" description="Polar residues" evidence="1">
    <location>
        <begin position="73"/>
        <end position="87"/>
    </location>
</feature>
<dbReference type="Proteomes" id="UP001066276">
    <property type="component" value="Chromosome 1_2"/>
</dbReference>
<evidence type="ECO:0000256" key="1">
    <source>
        <dbReference type="SAM" id="MobiDB-lite"/>
    </source>
</evidence>
<comment type="caution">
    <text evidence="2">The sequence shown here is derived from an EMBL/GenBank/DDBJ whole genome shotgun (WGS) entry which is preliminary data.</text>
</comment>
<evidence type="ECO:0000313" key="2">
    <source>
        <dbReference type="EMBL" id="KAJ1211244.1"/>
    </source>
</evidence>
<dbReference type="EMBL" id="JANPWB010000002">
    <property type="protein sequence ID" value="KAJ1211244.1"/>
    <property type="molecule type" value="Genomic_DNA"/>
</dbReference>
<reference evidence="2" key="1">
    <citation type="journal article" date="2022" name="bioRxiv">
        <title>Sequencing and chromosome-scale assembly of the giantPleurodeles waltlgenome.</title>
        <authorList>
            <person name="Brown T."/>
            <person name="Elewa A."/>
            <person name="Iarovenko S."/>
            <person name="Subramanian E."/>
            <person name="Araus A.J."/>
            <person name="Petzold A."/>
            <person name="Susuki M."/>
            <person name="Suzuki K.-i.T."/>
            <person name="Hayashi T."/>
            <person name="Toyoda A."/>
            <person name="Oliveira C."/>
            <person name="Osipova E."/>
            <person name="Leigh N.D."/>
            <person name="Simon A."/>
            <person name="Yun M.H."/>
        </authorList>
    </citation>
    <scope>NUCLEOTIDE SEQUENCE</scope>
    <source>
        <strain evidence="2">20211129_DDA</strain>
        <tissue evidence="2">Liver</tissue>
    </source>
</reference>
<feature type="region of interest" description="Disordered" evidence="1">
    <location>
        <begin position="136"/>
        <end position="163"/>
    </location>
</feature>
<protein>
    <submittedName>
        <fullName evidence="2">Uncharacterized protein</fullName>
    </submittedName>
</protein>
<gene>
    <name evidence="2" type="ORF">NDU88_006605</name>
</gene>
<sequence length="163" mass="17769">MPERGAPRAGSNRGLRRGHPPAPRASLIPLGALGSVRPDCGHNSRYSLQAVRCPARRAGLRSRFLETPEGATTERTTGSGSPWSRVTSGVLLPPRRPRHREGEVRTASPPFPHVEEVLTARHVLICRGLTRDLRGSPEARRRDAVGHTRHSETTGGPLADNRH</sequence>
<name>A0AAV7WDZ9_PLEWA</name>
<feature type="region of interest" description="Disordered" evidence="1">
    <location>
        <begin position="1"/>
        <end position="28"/>
    </location>
</feature>
<organism evidence="2 3">
    <name type="scientific">Pleurodeles waltl</name>
    <name type="common">Iberian ribbed newt</name>
    <dbReference type="NCBI Taxonomy" id="8319"/>
    <lineage>
        <taxon>Eukaryota</taxon>
        <taxon>Metazoa</taxon>
        <taxon>Chordata</taxon>
        <taxon>Craniata</taxon>
        <taxon>Vertebrata</taxon>
        <taxon>Euteleostomi</taxon>
        <taxon>Amphibia</taxon>
        <taxon>Batrachia</taxon>
        <taxon>Caudata</taxon>
        <taxon>Salamandroidea</taxon>
        <taxon>Salamandridae</taxon>
        <taxon>Pleurodelinae</taxon>
        <taxon>Pleurodeles</taxon>
    </lineage>
</organism>